<dbReference type="EMBL" id="SDHY01000001">
    <property type="protein sequence ID" value="RXK52250.1"/>
    <property type="molecule type" value="Genomic_DNA"/>
</dbReference>
<name>A0A4Q1C220_9BACT</name>
<keyword evidence="1" id="KW-0812">Transmembrane</keyword>
<evidence type="ECO:0000313" key="2">
    <source>
        <dbReference type="EMBL" id="RXK52250.1"/>
    </source>
</evidence>
<reference evidence="2 3" key="1">
    <citation type="submission" date="2019-01" db="EMBL/GenBank/DDBJ databases">
        <title>Cytophagaceae bacterium strain CAR-16.</title>
        <authorList>
            <person name="Chen W.-M."/>
        </authorList>
    </citation>
    <scope>NUCLEOTIDE SEQUENCE [LARGE SCALE GENOMIC DNA]</scope>
    <source>
        <strain evidence="2 3">CAR-16</strain>
    </source>
</reference>
<feature type="transmembrane region" description="Helical" evidence="1">
    <location>
        <begin position="16"/>
        <end position="35"/>
    </location>
</feature>
<sequence length="70" mass="7647">MASSSNSNFPLDKKDITILIVGICLMIIGFFVMTLDKEPFGFGFIGITLGPILVLIGVILPIFSLFKLKK</sequence>
<organism evidence="2 3">
    <name type="scientific">Aquirufa rosea</name>
    <dbReference type="NCBI Taxonomy" id="2509241"/>
    <lineage>
        <taxon>Bacteria</taxon>
        <taxon>Pseudomonadati</taxon>
        <taxon>Bacteroidota</taxon>
        <taxon>Cytophagia</taxon>
        <taxon>Cytophagales</taxon>
        <taxon>Flectobacillaceae</taxon>
        <taxon>Aquirufa</taxon>
    </lineage>
</organism>
<keyword evidence="1" id="KW-1133">Transmembrane helix</keyword>
<evidence type="ECO:0000313" key="3">
    <source>
        <dbReference type="Proteomes" id="UP000289455"/>
    </source>
</evidence>
<comment type="caution">
    <text evidence="2">The sequence shown here is derived from an EMBL/GenBank/DDBJ whole genome shotgun (WGS) entry which is preliminary data.</text>
</comment>
<feature type="transmembrane region" description="Helical" evidence="1">
    <location>
        <begin position="41"/>
        <end position="66"/>
    </location>
</feature>
<keyword evidence="1" id="KW-0472">Membrane</keyword>
<dbReference type="Proteomes" id="UP000289455">
    <property type="component" value="Unassembled WGS sequence"/>
</dbReference>
<evidence type="ECO:0000256" key="1">
    <source>
        <dbReference type="SAM" id="Phobius"/>
    </source>
</evidence>
<protein>
    <submittedName>
        <fullName evidence="2">DUF3098 domain-containing protein</fullName>
    </submittedName>
</protein>
<dbReference type="OrthoDB" id="963379at2"/>
<accession>A0A4Q1C220</accession>
<keyword evidence="3" id="KW-1185">Reference proteome</keyword>
<dbReference type="AlphaFoldDB" id="A0A4Q1C220"/>
<proteinExistence type="predicted"/>
<gene>
    <name evidence="2" type="ORF">ESB04_00960</name>
</gene>